<dbReference type="Pfam" id="PF00501">
    <property type="entry name" value="AMP-binding"/>
    <property type="match status" value="1"/>
</dbReference>
<accession>A0A0M1N1D8</accession>
<dbReference type="PANTHER" id="PTHR43845:SF1">
    <property type="entry name" value="BLR5969 PROTEIN"/>
    <property type="match status" value="1"/>
</dbReference>
<organism evidence="2 3">
    <name type="scientific">Paenibacillus solani</name>
    <dbReference type="NCBI Taxonomy" id="1705565"/>
    <lineage>
        <taxon>Bacteria</taxon>
        <taxon>Bacillati</taxon>
        <taxon>Bacillota</taxon>
        <taxon>Bacilli</taxon>
        <taxon>Bacillales</taxon>
        <taxon>Paenibacillaceae</taxon>
        <taxon>Paenibacillus</taxon>
    </lineage>
</organism>
<dbReference type="InterPro" id="IPR042099">
    <property type="entry name" value="ANL_N_sf"/>
</dbReference>
<dbReference type="PATRIC" id="fig|1705565.3.peg.1236"/>
<name>A0A0M1N1D8_9BACL</name>
<dbReference type="SUPFAM" id="SSF56801">
    <property type="entry name" value="Acetyl-CoA synthetase-like"/>
    <property type="match status" value="1"/>
</dbReference>
<dbReference type="EMBL" id="LIUT01000008">
    <property type="protein sequence ID" value="KOR75971.1"/>
    <property type="molecule type" value="Genomic_DNA"/>
</dbReference>
<evidence type="ECO:0000313" key="3">
    <source>
        <dbReference type="Proteomes" id="UP000036932"/>
    </source>
</evidence>
<dbReference type="PANTHER" id="PTHR43845">
    <property type="entry name" value="BLR5969 PROTEIN"/>
    <property type="match status" value="1"/>
</dbReference>
<dbReference type="OrthoDB" id="580775at2"/>
<proteinExistence type="predicted"/>
<feature type="domain" description="AMP-dependent synthetase/ligase" evidence="1">
    <location>
        <begin position="66"/>
        <end position="236"/>
    </location>
</feature>
<dbReference type="AlphaFoldDB" id="A0A0M1N1D8"/>
<sequence length="408" mass="45554">MITKEYSEIHRARFGYLMKRIKNSPLYRSKLDGMELSGVTLEDIHRLPFTTKKELREAGQWGILAVSKKDIAQYHESSGSSGIPSIAWFTRNDLIRGGTQLRRTGNGLTSNDLVLNRFPYALSLPAFYIQEAAWQAGAGIVPSSSRNTITHYPKVLELISQLECTVIAGLPREMELLAETARLLGIDCKSSFPHLRAIWVAGELFADARKRHIENLWGVPVYNFFGSTETGNIATMCSQGSLHISEKDFHLEMLELDSPTPVEYADLGRLVVTTLSHEGSPLLRYVNEDLVNIRTEACSCGHTGRILTHYGRISDLFYRNGVYLTAKDIHESIYSLPNVPAAWNCLQTADGLEIRLDVSDGSLNIRETEERLASSLQLAVNVVDQSGMLLDPAQLTQQEASRKPVYII</sequence>
<dbReference type="Proteomes" id="UP000036932">
    <property type="component" value="Unassembled WGS sequence"/>
</dbReference>
<evidence type="ECO:0000259" key="1">
    <source>
        <dbReference type="Pfam" id="PF00501"/>
    </source>
</evidence>
<gene>
    <name evidence="2" type="ORF">AM231_25255</name>
</gene>
<dbReference type="RefSeq" id="WP_054405137.1">
    <property type="nucleotide sequence ID" value="NZ_LIUT01000008.1"/>
</dbReference>
<comment type="caution">
    <text evidence="2">The sequence shown here is derived from an EMBL/GenBank/DDBJ whole genome shotgun (WGS) entry which is preliminary data.</text>
</comment>
<evidence type="ECO:0000313" key="2">
    <source>
        <dbReference type="EMBL" id="KOR75971.1"/>
    </source>
</evidence>
<protein>
    <recommendedName>
        <fullName evidence="1">AMP-dependent synthetase/ligase domain-containing protein</fullName>
    </recommendedName>
</protein>
<keyword evidence="3" id="KW-1185">Reference proteome</keyword>
<reference evidence="3" key="1">
    <citation type="submission" date="2015-08" db="EMBL/GenBank/DDBJ databases">
        <title>Genome sequencing project for genomic taxonomy and phylogenomics of Bacillus-like bacteria.</title>
        <authorList>
            <person name="Liu B."/>
            <person name="Wang J."/>
            <person name="Zhu Y."/>
            <person name="Liu G."/>
            <person name="Chen Q."/>
            <person name="Chen Z."/>
            <person name="Lan J."/>
            <person name="Che J."/>
            <person name="Ge C."/>
            <person name="Shi H."/>
            <person name="Pan Z."/>
            <person name="Liu X."/>
        </authorList>
    </citation>
    <scope>NUCLEOTIDE SEQUENCE [LARGE SCALE GENOMIC DNA]</scope>
    <source>
        <strain evidence="3">FJAT-22460</strain>
    </source>
</reference>
<dbReference type="InterPro" id="IPR000873">
    <property type="entry name" value="AMP-dep_synth/lig_dom"/>
</dbReference>
<dbReference type="Gene3D" id="3.40.50.12780">
    <property type="entry name" value="N-terminal domain of ligase-like"/>
    <property type="match status" value="1"/>
</dbReference>